<reference evidence="7" key="1">
    <citation type="submission" date="2021-02" db="EMBL/GenBank/DDBJ databases">
        <authorList>
            <person name="Dougan E. K."/>
            <person name="Rhodes N."/>
            <person name="Thang M."/>
            <person name="Chan C."/>
        </authorList>
    </citation>
    <scope>NUCLEOTIDE SEQUENCE</scope>
</reference>
<dbReference type="GO" id="GO:0016020">
    <property type="term" value="C:membrane"/>
    <property type="evidence" value="ECO:0007669"/>
    <property type="project" value="UniProtKB-SubCell"/>
</dbReference>
<evidence type="ECO:0000256" key="4">
    <source>
        <dbReference type="ARBA" id="ARBA00023136"/>
    </source>
</evidence>
<keyword evidence="4 5" id="KW-0472">Membrane</keyword>
<keyword evidence="3 5" id="KW-1133">Transmembrane helix</keyword>
<dbReference type="Pfam" id="PF08016">
    <property type="entry name" value="PKD_channel"/>
    <property type="match status" value="1"/>
</dbReference>
<feature type="transmembrane region" description="Helical" evidence="5">
    <location>
        <begin position="230"/>
        <end position="249"/>
    </location>
</feature>
<feature type="transmembrane region" description="Helical" evidence="5">
    <location>
        <begin position="137"/>
        <end position="154"/>
    </location>
</feature>
<evidence type="ECO:0000256" key="2">
    <source>
        <dbReference type="ARBA" id="ARBA00022692"/>
    </source>
</evidence>
<keyword evidence="2 5" id="KW-0812">Transmembrane</keyword>
<dbReference type="EMBL" id="CAJNIZ010043373">
    <property type="protein sequence ID" value="CAE7658312.1"/>
    <property type="molecule type" value="Genomic_DNA"/>
</dbReference>
<keyword evidence="8" id="KW-1185">Reference proteome</keyword>
<accession>A0A812VVF0</accession>
<evidence type="ECO:0000259" key="6">
    <source>
        <dbReference type="Pfam" id="PF08016"/>
    </source>
</evidence>
<protein>
    <recommendedName>
        <fullName evidence="6">Polycystin cation channel PKD1/PKD2 domain-containing protein</fullName>
    </recommendedName>
</protein>
<feature type="domain" description="Polycystin cation channel PKD1/PKD2" evidence="6">
    <location>
        <begin position="165"/>
        <end position="315"/>
    </location>
</feature>
<evidence type="ECO:0000313" key="7">
    <source>
        <dbReference type="EMBL" id="CAE7658312.1"/>
    </source>
</evidence>
<proteinExistence type="predicted"/>
<feature type="transmembrane region" description="Helical" evidence="5">
    <location>
        <begin position="90"/>
        <end position="109"/>
    </location>
</feature>
<sequence length="446" mass="49927">MHILGKGQELGHEVPVCTPIYDINVPGAYLASLTHPQVFSFAYGKIGSYFDGVRSYLDDNNGTEAFLASLETFTASSSEPFAFLGSAQQLTVVVYGATPNAIFIFHFLVENSLSGGLIATTQKDVFPLDPEPAENRVYLALVALLALLLLFMEIRRILHCPAACTFEEDRTKCSLWTLLFLLLPALIFAIMGLMVVQDTFTGNLLQAGRTSDEDLYDYLWLRSKMDRSRLAIIVITLFLFNVLMLKYLLLHFPQLLSATQIVKKIAAPLLTVLLMVCLTIFSFGVFLYTVYGTSFGTFQDVASTWLNVVLWSMGYIKNWKAYYEFQANPQKAQQTYMPCVDDVVLHFETPADLPQPALWTFSISIALCVIQLTLNILPAVIMLSHKKEADLVENYSYHSFWASERSKNVGQKSLNAALVGWDFTNPKEPKEAAAQDICNFGFHQSC</sequence>
<comment type="caution">
    <text evidence="7">The sequence shown here is derived from an EMBL/GenBank/DDBJ whole genome shotgun (WGS) entry which is preliminary data.</text>
</comment>
<dbReference type="OrthoDB" id="431957at2759"/>
<comment type="subcellular location">
    <subcellularLocation>
        <location evidence="1">Membrane</location>
        <topology evidence="1">Multi-pass membrane protein</topology>
    </subcellularLocation>
</comment>
<evidence type="ECO:0000256" key="1">
    <source>
        <dbReference type="ARBA" id="ARBA00004141"/>
    </source>
</evidence>
<evidence type="ECO:0000256" key="3">
    <source>
        <dbReference type="ARBA" id="ARBA00022989"/>
    </source>
</evidence>
<name>A0A812VVF0_SYMPI</name>
<dbReference type="AlphaFoldDB" id="A0A812VVF0"/>
<gene>
    <name evidence="7" type="ORF">SPIL2461_LOCUS17764</name>
</gene>
<feature type="transmembrane region" description="Helical" evidence="5">
    <location>
        <begin position="175"/>
        <end position="196"/>
    </location>
</feature>
<organism evidence="7 8">
    <name type="scientific">Symbiodinium pilosum</name>
    <name type="common">Dinoflagellate</name>
    <dbReference type="NCBI Taxonomy" id="2952"/>
    <lineage>
        <taxon>Eukaryota</taxon>
        <taxon>Sar</taxon>
        <taxon>Alveolata</taxon>
        <taxon>Dinophyceae</taxon>
        <taxon>Suessiales</taxon>
        <taxon>Symbiodiniaceae</taxon>
        <taxon>Symbiodinium</taxon>
    </lineage>
</organism>
<dbReference type="Proteomes" id="UP000649617">
    <property type="component" value="Unassembled WGS sequence"/>
</dbReference>
<feature type="transmembrane region" description="Helical" evidence="5">
    <location>
        <begin position="357"/>
        <end position="377"/>
    </location>
</feature>
<evidence type="ECO:0000313" key="8">
    <source>
        <dbReference type="Proteomes" id="UP000649617"/>
    </source>
</evidence>
<evidence type="ECO:0000256" key="5">
    <source>
        <dbReference type="SAM" id="Phobius"/>
    </source>
</evidence>
<feature type="transmembrane region" description="Helical" evidence="5">
    <location>
        <begin position="269"/>
        <end position="291"/>
    </location>
</feature>
<dbReference type="InterPro" id="IPR013122">
    <property type="entry name" value="PKD1_2_channel"/>
</dbReference>